<name>A0A1G6BBX6_9BACT</name>
<accession>A0A1G6BBX6</accession>
<dbReference type="EMBL" id="FMXO01000004">
    <property type="protein sequence ID" value="SDB18124.1"/>
    <property type="molecule type" value="Genomic_DNA"/>
</dbReference>
<keyword evidence="2" id="KW-1185">Reference proteome</keyword>
<protein>
    <submittedName>
        <fullName evidence="1">Predicted nucleotide-binding protein, sugar kinase/HSP70/actin superfamily</fullName>
    </submittedName>
</protein>
<keyword evidence="1" id="KW-0808">Transferase</keyword>
<organism evidence="1 2">
    <name type="scientific">Desulfonatronum thiosulfatophilum</name>
    <dbReference type="NCBI Taxonomy" id="617002"/>
    <lineage>
        <taxon>Bacteria</taxon>
        <taxon>Pseudomonadati</taxon>
        <taxon>Thermodesulfobacteriota</taxon>
        <taxon>Desulfovibrionia</taxon>
        <taxon>Desulfovibrionales</taxon>
        <taxon>Desulfonatronaceae</taxon>
        <taxon>Desulfonatronum</taxon>
    </lineage>
</organism>
<dbReference type="InterPro" id="IPR051805">
    <property type="entry name" value="Dehydratase_Activator_Redct"/>
</dbReference>
<evidence type="ECO:0000313" key="1">
    <source>
        <dbReference type="EMBL" id="SDB18124.1"/>
    </source>
</evidence>
<dbReference type="GO" id="GO:0016301">
    <property type="term" value="F:kinase activity"/>
    <property type="evidence" value="ECO:0007669"/>
    <property type="project" value="UniProtKB-KW"/>
</dbReference>
<sequence>MEMSPHKPKSSASFADRMVNKVGQFDVAGRTLLIPDMSPTGSRLLAASFRAFGVPSVVMPTYTHLHLGKEFTSGKECFPCQVTLGDILGFLEEEKKRQGDSFNVSDYVYFMPEADGPCRFGMYNKMHRLVLDRFPDFKDIPILYMSTSDGYASTGILPGEKSKYFRRLAYVTMIVADVLDRITWRVRPYEREPGQTDAYMATALQEMMELVEKRGEARDFDAIYALLGRIAAHAKTIIDPAKPRKPRIGIIGEIYLRTHPESNQNIIAELERFDAEVVDASLGEWVNYVAFEQYREICKDWKQAWQRKDMSTLADATRKWAESRIEMAWQGWRQNQVYEQALKHLDIQADHPIPDVEKKLDNDRLFTFDIGTEAALSIGGALGFVHDNFDGVVNVYPFTCMPSTIASAVLKPLLLKQNVPYIDASYDGAIQPNREVALRTFMYQAAQHKAARDEA</sequence>
<dbReference type="PANTHER" id="PTHR32329">
    <property type="entry name" value="BIFUNCTIONAL PROTEIN [INCLUDES 2-HYDROXYACYL-COA DEHYDRATASE (N-TER) AND ITS ACTIVATOR DOMAIN (C_TERM)-RELATED"/>
    <property type="match status" value="1"/>
</dbReference>
<keyword evidence="1" id="KW-0418">Kinase</keyword>
<dbReference type="RefSeq" id="WP_244148638.1">
    <property type="nucleotide sequence ID" value="NZ_FMXO01000004.1"/>
</dbReference>
<proteinExistence type="predicted"/>
<gene>
    <name evidence="1" type="ORF">SAMN05660653_00875</name>
</gene>
<dbReference type="PANTHER" id="PTHR32329:SF2">
    <property type="entry name" value="BIFUNCTIONAL PROTEIN [INCLUDES 2-HYDROXYACYL-COA DEHYDRATASE (N-TER) AND ITS ACTIVATOR DOMAIN (C_TERM)"/>
    <property type="match status" value="1"/>
</dbReference>
<dbReference type="STRING" id="617002.SAMN05660653_00875"/>
<dbReference type="Proteomes" id="UP000198771">
    <property type="component" value="Unassembled WGS sequence"/>
</dbReference>
<evidence type="ECO:0000313" key="2">
    <source>
        <dbReference type="Proteomes" id="UP000198771"/>
    </source>
</evidence>
<dbReference type="AlphaFoldDB" id="A0A1G6BBX6"/>
<reference evidence="1 2" key="1">
    <citation type="submission" date="2016-10" db="EMBL/GenBank/DDBJ databases">
        <authorList>
            <person name="de Groot N.N."/>
        </authorList>
    </citation>
    <scope>NUCLEOTIDE SEQUENCE [LARGE SCALE GENOMIC DNA]</scope>
    <source>
        <strain evidence="1 2">ASO4-2</strain>
    </source>
</reference>